<protein>
    <submittedName>
        <fullName evidence="1">Uncharacterized protein</fullName>
    </submittedName>
</protein>
<gene>
    <name evidence="1" type="ORF">GCM10011282_22320</name>
</gene>
<dbReference type="Proteomes" id="UP000620127">
    <property type="component" value="Unassembled WGS sequence"/>
</dbReference>
<keyword evidence="2" id="KW-1185">Reference proteome</keyword>
<sequence length="62" mass="6742">MPAPFTLAPTSVGAPMSEMVFIIEHSLSKELIRVCGAVCALAVCTQALHVRRRQTRFIDGVD</sequence>
<accession>A0ABQ2XH07</accession>
<evidence type="ECO:0000313" key="2">
    <source>
        <dbReference type="Proteomes" id="UP000620127"/>
    </source>
</evidence>
<proteinExistence type="predicted"/>
<dbReference type="EMBL" id="BMYT01000003">
    <property type="protein sequence ID" value="GGX15503.1"/>
    <property type="molecule type" value="Genomic_DNA"/>
</dbReference>
<name>A0ABQ2XH07_9BURK</name>
<comment type="caution">
    <text evidence="1">The sequence shown here is derived from an EMBL/GenBank/DDBJ whole genome shotgun (WGS) entry which is preliminary data.</text>
</comment>
<organism evidence="1 2">
    <name type="scientific">Undibacterium macrobrachii</name>
    <dbReference type="NCBI Taxonomy" id="1119058"/>
    <lineage>
        <taxon>Bacteria</taxon>
        <taxon>Pseudomonadati</taxon>
        <taxon>Pseudomonadota</taxon>
        <taxon>Betaproteobacteria</taxon>
        <taxon>Burkholderiales</taxon>
        <taxon>Oxalobacteraceae</taxon>
        <taxon>Undibacterium</taxon>
    </lineage>
</organism>
<evidence type="ECO:0000313" key="1">
    <source>
        <dbReference type="EMBL" id="GGX15503.1"/>
    </source>
</evidence>
<reference evidence="2" key="1">
    <citation type="journal article" date="2019" name="Int. J. Syst. Evol. Microbiol.">
        <title>The Global Catalogue of Microorganisms (GCM) 10K type strain sequencing project: providing services to taxonomists for standard genome sequencing and annotation.</title>
        <authorList>
            <consortium name="The Broad Institute Genomics Platform"/>
            <consortium name="The Broad Institute Genome Sequencing Center for Infectious Disease"/>
            <person name="Wu L."/>
            <person name="Ma J."/>
        </authorList>
    </citation>
    <scope>NUCLEOTIDE SEQUENCE [LARGE SCALE GENOMIC DNA]</scope>
    <source>
        <strain evidence="2">KCTC 23916</strain>
    </source>
</reference>